<dbReference type="Proteomes" id="UP000262825">
    <property type="component" value="Unassembled WGS sequence"/>
</dbReference>
<proteinExistence type="inferred from homology"/>
<evidence type="ECO:0000256" key="3">
    <source>
        <dbReference type="ARBA" id="ARBA00022448"/>
    </source>
</evidence>
<protein>
    <recommendedName>
        <fullName evidence="5">Nucleoporin Nup133/Nup155-like N-terminal domain-containing protein</fullName>
    </recommendedName>
</protein>
<organism evidence="6 7">
    <name type="scientific">Saccharomycodes ludwigii</name>
    <dbReference type="NCBI Taxonomy" id="36035"/>
    <lineage>
        <taxon>Eukaryota</taxon>
        <taxon>Fungi</taxon>
        <taxon>Dikarya</taxon>
        <taxon>Ascomycota</taxon>
        <taxon>Saccharomycotina</taxon>
        <taxon>Saccharomycetes</taxon>
        <taxon>Saccharomycodales</taxon>
        <taxon>Saccharomycodaceae</taxon>
        <taxon>Saccharomycodes</taxon>
    </lineage>
</organism>
<keyword evidence="3" id="KW-0813">Transport</keyword>
<dbReference type="GO" id="GO:0017056">
    <property type="term" value="F:structural constituent of nuclear pore"/>
    <property type="evidence" value="ECO:0007669"/>
    <property type="project" value="InterPro"/>
</dbReference>
<dbReference type="PANTHER" id="PTHR13405:SF11">
    <property type="entry name" value="NUCLEAR PORE COMPLEX PROTEIN NUP133"/>
    <property type="match status" value="1"/>
</dbReference>
<dbReference type="AlphaFoldDB" id="A0A376B5J4"/>
<sequence>MPIMFKPRKELLENENNNKISIPSYNSTSQTLLAPSQQQDINTSLDDSLQDLPQEISNFKNNHSDNDRILTENNRYKLVTLPPILKFLADGHYKQDKIVLLDDNTDYGIAITQTANNKFMLHFWNYRSLHKNTSITSVPFLQEEEEEEEKEEEKYGNGITTTLNSLMVIFTWPTSMEDKEQPGLCVVNKHTGILYYFDELLSSSAVDLDNNNAKINFVQKLDLKLKKKYHGNNSNSEYVTNIVNIEPCGVLVSTSLGKLILVGLKDFYGKPLLSLKEYLINTSWLNKILPSQALVTQISSIFVEESILKGQKLVTSLSSNGELINWKIQSNMKSIKNFSLNIYSPLIEYLKEIYPYTLNTLEFLDCHKLANNDNKCAYVILSRIQADVYDKSKFNYILSTIIIGEESNSFDIFSTYRLNTYFTNSFTTKLHVAKVSFNMERGGNPDPYISIYVLLDDAIVLLQVDSQLDFNYPFKRKWEDIISFKNGTMNLSYVGNHDSSVLFINSGIDQVLKLDLQPFPREPPCNVETFIKSHIDQDIYFHRMTTCKDDGNPVEFNIPSNIEINKTDIENDLKVVAEEIWTSKSPYIPPIHPVSRTDSEFDKRSNIAVYTQHLKIRLEYFEKLLNYMQTNFGAVVEDALKLALLNKYEIMACCYTFLSSSLPSLVVTNSTNYYDQDEILYQIIEGVNNPLDEFLDRFSGTIHEFNVKIACSPSNLILQKEILHQIIESINDAVFENSELKYRYQIFGLDSSYVPTSQFGEAPWFTDVKLISNINDLLNVLSIAKLQDEKRDILVLIKILYYQCAQYELFNKDNNGKNKVCQVFSDNHLKWVLKLIELGFKDECISMLDFYHDLQGLIFVFDYLEDEIPTSYYEYYLDKYGYHLTIEICKFLINKGNLEKLFHIFNLKPNYTDLLALFLEDNKEEYGDVTWIEKILSAKYKDASEILFTVANTTNENKSNGNGDVRNIASGQTLRVKNFDLSVAKLSLLLDISLNEDTEATQTQEKKCIFLNDIETQLKIIETQDVVNKLLLSESFQDNLKNINTSNEFEKAFNEIYKELIESFDNKTFVDNANFKKNKQGTDNCKILTPGQLVFIISMVGDKYITNNTYIALKLLSESHNQFTHESFKFMVDFVWIECFSKYLKHTTDHNDENLRIINETLNKYFEDELYHHIPLPLSTNTFKGYSTDCVVACLQNTSAEKLNIDGSKLLQEFYKRANDNQLEIFIQTELPTLVGKANSQNGNRVIIDYKSGKLDYIP</sequence>
<evidence type="ECO:0000313" key="7">
    <source>
        <dbReference type="Proteomes" id="UP000262825"/>
    </source>
</evidence>
<dbReference type="InterPro" id="IPR014908">
    <property type="entry name" value="Nucleoporin_Nup133/Nup155_N"/>
</dbReference>
<dbReference type="GO" id="GO:0006606">
    <property type="term" value="P:protein import into nucleus"/>
    <property type="evidence" value="ECO:0007669"/>
    <property type="project" value="TreeGrafter"/>
</dbReference>
<dbReference type="Gene3D" id="2.130.10.10">
    <property type="entry name" value="YVTN repeat-like/Quinoprotein amine dehydrogenase"/>
    <property type="match status" value="1"/>
</dbReference>
<comment type="similarity">
    <text evidence="2">Belongs to the nucleoporin Nup133 family.</text>
</comment>
<gene>
    <name evidence="6" type="ORF">SCODWIG_01610</name>
</gene>
<dbReference type="InterPro" id="IPR037624">
    <property type="entry name" value="Nup133-like"/>
</dbReference>
<reference evidence="7" key="1">
    <citation type="submission" date="2018-06" db="EMBL/GenBank/DDBJ databases">
        <authorList>
            <person name="Guldener U."/>
        </authorList>
    </citation>
    <scope>NUCLEOTIDE SEQUENCE [LARGE SCALE GENOMIC DNA]</scope>
    <source>
        <strain evidence="7">UTAD17</strain>
    </source>
</reference>
<name>A0A376B5J4_9ASCO</name>
<accession>A0A376B5J4</accession>
<evidence type="ECO:0000259" key="5">
    <source>
        <dbReference type="Pfam" id="PF08801"/>
    </source>
</evidence>
<dbReference type="Pfam" id="PF08801">
    <property type="entry name" value="Nucleoporin_N"/>
    <property type="match status" value="1"/>
</dbReference>
<evidence type="ECO:0000256" key="1">
    <source>
        <dbReference type="ARBA" id="ARBA00004123"/>
    </source>
</evidence>
<dbReference type="GO" id="GO:0031080">
    <property type="term" value="C:nuclear pore outer ring"/>
    <property type="evidence" value="ECO:0007669"/>
    <property type="project" value="TreeGrafter"/>
</dbReference>
<dbReference type="SUPFAM" id="SSF117289">
    <property type="entry name" value="Nucleoporin domain"/>
    <property type="match status" value="1"/>
</dbReference>
<feature type="domain" description="Nucleoporin Nup133/Nup155-like N-terminal" evidence="5">
    <location>
        <begin position="72"/>
        <end position="487"/>
    </location>
</feature>
<evidence type="ECO:0000256" key="2">
    <source>
        <dbReference type="ARBA" id="ARBA00005569"/>
    </source>
</evidence>
<dbReference type="InterPro" id="IPR015943">
    <property type="entry name" value="WD40/YVTN_repeat-like_dom_sf"/>
</dbReference>
<keyword evidence="4" id="KW-0539">Nucleus</keyword>
<comment type="subcellular location">
    <subcellularLocation>
        <location evidence="1">Nucleus</location>
    </subcellularLocation>
</comment>
<dbReference type="PANTHER" id="PTHR13405">
    <property type="entry name" value="NUCLEAR PORE COMPLEX PROTEIN NUP133"/>
    <property type="match status" value="1"/>
</dbReference>
<dbReference type="VEuPathDB" id="FungiDB:SCODWIG_01610"/>
<dbReference type="GO" id="GO:0000972">
    <property type="term" value="P:transcription-dependent tethering of RNA polymerase II gene DNA at nuclear periphery"/>
    <property type="evidence" value="ECO:0007669"/>
    <property type="project" value="TreeGrafter"/>
</dbReference>
<dbReference type="GO" id="GO:0016973">
    <property type="term" value="P:poly(A)+ mRNA export from nucleus"/>
    <property type="evidence" value="ECO:0007669"/>
    <property type="project" value="TreeGrafter"/>
</dbReference>
<evidence type="ECO:0000313" key="6">
    <source>
        <dbReference type="EMBL" id="SSD59849.1"/>
    </source>
</evidence>
<keyword evidence="7" id="KW-1185">Reference proteome</keyword>
<dbReference type="EMBL" id="UFAJ01000216">
    <property type="protein sequence ID" value="SSD59849.1"/>
    <property type="molecule type" value="Genomic_DNA"/>
</dbReference>
<evidence type="ECO:0000256" key="4">
    <source>
        <dbReference type="ARBA" id="ARBA00023242"/>
    </source>
</evidence>